<dbReference type="EMBL" id="BLKX01000001">
    <property type="protein sequence ID" value="GFG81790.1"/>
    <property type="molecule type" value="Genomic_DNA"/>
</dbReference>
<protein>
    <recommendedName>
        <fullName evidence="5">DUF4878 domain-containing protein</fullName>
    </recommendedName>
</protein>
<keyword evidence="2" id="KW-0472">Membrane</keyword>
<feature type="region of interest" description="Disordered" evidence="1">
    <location>
        <begin position="1"/>
        <end position="93"/>
    </location>
</feature>
<keyword evidence="4" id="KW-1185">Reference proteome</keyword>
<feature type="compositionally biased region" description="Pro residues" evidence="1">
    <location>
        <begin position="46"/>
        <end position="92"/>
    </location>
</feature>
<evidence type="ECO:0000256" key="2">
    <source>
        <dbReference type="SAM" id="Phobius"/>
    </source>
</evidence>
<evidence type="ECO:0008006" key="5">
    <source>
        <dbReference type="Google" id="ProtNLM"/>
    </source>
</evidence>
<reference evidence="3 4" key="1">
    <citation type="journal article" date="2019" name="Emerg. Microbes Infect.">
        <title>Comprehensive subspecies identification of 175 nontuberculous mycobacteria species based on 7547 genomic profiles.</title>
        <authorList>
            <person name="Matsumoto Y."/>
            <person name="Kinjo T."/>
            <person name="Motooka D."/>
            <person name="Nabeya D."/>
            <person name="Jung N."/>
            <person name="Uechi K."/>
            <person name="Horii T."/>
            <person name="Iida T."/>
            <person name="Fujita J."/>
            <person name="Nakamura S."/>
        </authorList>
    </citation>
    <scope>NUCLEOTIDE SEQUENCE [LARGE SCALE GENOMIC DNA]</scope>
    <source>
        <strain evidence="3 4">JCM 18565</strain>
    </source>
</reference>
<evidence type="ECO:0000313" key="3">
    <source>
        <dbReference type="EMBL" id="GFG81790.1"/>
    </source>
</evidence>
<evidence type="ECO:0000256" key="1">
    <source>
        <dbReference type="SAM" id="MobiDB-lite"/>
    </source>
</evidence>
<name>A0ABQ1CBD0_9MYCO</name>
<accession>A0ABQ1CBD0</accession>
<sequence length="410" mass="43024">MTYRPDPHPWANPPNPADGNTQAAWLPPAPNPPSWPVAQPNVAFAPGPPPQGPPPPSPPPQGPPPPGPPPQGPPAWPAGPPMPGQFGPPPVPGQRNRKPLIIALSAIATVILVVVVLVVALATTSDSGSGKAGDAVKEYLDALARGDAAAALSYSSDQPGSDQFLTDDILKKQIARWPISGVKILSDDSEHSLGFARVHVVAKFGENTSDVTMSVKKSGKSWKLEHAAAKIEPLGTVENDALKTLLFFGTPVGTAPVYVFPGYIDASSNNANLAVKQKKPYLLDGLSVTGGYFNDFDFTLSDAGQSATMSAITAALSECTKSPQLAPPNCPQRDRDSDVVDGTVVWGPPDTSGLKLSFFDPYHLEARYSGDVLFPLTAKTKSGGDKAGVVRTFMSVRSDVSQDPPQVSVR</sequence>
<feature type="transmembrane region" description="Helical" evidence="2">
    <location>
        <begin position="100"/>
        <end position="122"/>
    </location>
</feature>
<comment type="caution">
    <text evidence="3">The sequence shown here is derived from an EMBL/GenBank/DDBJ whole genome shotgun (WGS) entry which is preliminary data.</text>
</comment>
<proteinExistence type="predicted"/>
<gene>
    <name evidence="3" type="ORF">MPRG_50660</name>
</gene>
<evidence type="ECO:0000313" key="4">
    <source>
        <dbReference type="Proteomes" id="UP000465240"/>
    </source>
</evidence>
<organism evidence="3 4">
    <name type="scientific">Mycobacterium paragordonae</name>
    <dbReference type="NCBI Taxonomy" id="1389713"/>
    <lineage>
        <taxon>Bacteria</taxon>
        <taxon>Bacillati</taxon>
        <taxon>Actinomycetota</taxon>
        <taxon>Actinomycetes</taxon>
        <taxon>Mycobacteriales</taxon>
        <taxon>Mycobacteriaceae</taxon>
        <taxon>Mycobacterium</taxon>
    </lineage>
</organism>
<keyword evidence="2" id="KW-1133">Transmembrane helix</keyword>
<keyword evidence="2" id="KW-0812">Transmembrane</keyword>
<dbReference type="Proteomes" id="UP000465240">
    <property type="component" value="Unassembled WGS sequence"/>
</dbReference>